<protein>
    <recommendedName>
        <fullName evidence="1">RNase H type-1 domain-containing protein</fullName>
    </recommendedName>
</protein>
<dbReference type="Pfam" id="PF13456">
    <property type="entry name" value="RVT_3"/>
    <property type="match status" value="1"/>
</dbReference>
<dbReference type="Proteomes" id="UP000593577">
    <property type="component" value="Unassembled WGS sequence"/>
</dbReference>
<dbReference type="GO" id="GO:0003676">
    <property type="term" value="F:nucleic acid binding"/>
    <property type="evidence" value="ECO:0007669"/>
    <property type="project" value="InterPro"/>
</dbReference>
<comment type="caution">
    <text evidence="2">The sequence shown here is derived from an EMBL/GenBank/DDBJ whole genome shotgun (WGS) entry which is preliminary data.</text>
</comment>
<sequence>MAVDKETPFKFEARTVLEGLRLAWEKRSTQVKFECDNALLVESLLIDEAVNSSM</sequence>
<dbReference type="InterPro" id="IPR002156">
    <property type="entry name" value="RNaseH_domain"/>
</dbReference>
<feature type="domain" description="RNase H type-1" evidence="1">
    <location>
        <begin position="6"/>
        <end position="44"/>
    </location>
</feature>
<accession>A0A7J8WM97</accession>
<dbReference type="EMBL" id="JABFAA010000002">
    <property type="protein sequence ID" value="MBA0675719.1"/>
    <property type="molecule type" value="Genomic_DNA"/>
</dbReference>
<evidence type="ECO:0000259" key="1">
    <source>
        <dbReference type="Pfam" id="PF13456"/>
    </source>
</evidence>
<organism evidence="2 3">
    <name type="scientific">Gossypium aridum</name>
    <name type="common">American cotton</name>
    <name type="synonym">Erioxylum aridum</name>
    <dbReference type="NCBI Taxonomy" id="34290"/>
    <lineage>
        <taxon>Eukaryota</taxon>
        <taxon>Viridiplantae</taxon>
        <taxon>Streptophyta</taxon>
        <taxon>Embryophyta</taxon>
        <taxon>Tracheophyta</taxon>
        <taxon>Spermatophyta</taxon>
        <taxon>Magnoliopsida</taxon>
        <taxon>eudicotyledons</taxon>
        <taxon>Gunneridae</taxon>
        <taxon>Pentapetalae</taxon>
        <taxon>rosids</taxon>
        <taxon>malvids</taxon>
        <taxon>Malvales</taxon>
        <taxon>Malvaceae</taxon>
        <taxon>Malvoideae</taxon>
        <taxon>Gossypium</taxon>
    </lineage>
</organism>
<proteinExistence type="predicted"/>
<reference evidence="2 3" key="1">
    <citation type="journal article" date="2019" name="Genome Biol. Evol.">
        <title>Insights into the evolution of the New World diploid cottons (Gossypium, subgenus Houzingenia) based on genome sequencing.</title>
        <authorList>
            <person name="Grover C.E."/>
            <person name="Arick M.A. 2nd"/>
            <person name="Thrash A."/>
            <person name="Conover J.L."/>
            <person name="Sanders W.S."/>
            <person name="Peterson D.G."/>
            <person name="Frelichowski J.E."/>
            <person name="Scheffler J.A."/>
            <person name="Scheffler B.E."/>
            <person name="Wendel J.F."/>
        </authorList>
    </citation>
    <scope>NUCLEOTIDE SEQUENCE [LARGE SCALE GENOMIC DNA]</scope>
    <source>
        <strain evidence="2">185</strain>
        <tissue evidence="2">Leaf</tissue>
    </source>
</reference>
<dbReference type="GO" id="GO:0004523">
    <property type="term" value="F:RNA-DNA hybrid ribonuclease activity"/>
    <property type="evidence" value="ECO:0007669"/>
    <property type="project" value="InterPro"/>
</dbReference>
<keyword evidence="3" id="KW-1185">Reference proteome</keyword>
<feature type="non-terminal residue" evidence="2">
    <location>
        <position position="54"/>
    </location>
</feature>
<gene>
    <name evidence="2" type="ORF">Goari_017244</name>
</gene>
<name>A0A7J8WM97_GOSAI</name>
<dbReference type="AlphaFoldDB" id="A0A7J8WM97"/>
<evidence type="ECO:0000313" key="3">
    <source>
        <dbReference type="Proteomes" id="UP000593577"/>
    </source>
</evidence>
<evidence type="ECO:0000313" key="2">
    <source>
        <dbReference type="EMBL" id="MBA0675719.1"/>
    </source>
</evidence>